<dbReference type="AlphaFoldDB" id="A0A6J4LV31"/>
<sequence>SQAGTHVGGGTPRAAARPQQVQQAGPVPPGTADRLRRRHRGRRHTAGPPDPTVGARSVRPCRTGPSAEHGGL</sequence>
<accession>A0A6J4LV31</accession>
<feature type="compositionally biased region" description="Low complexity" evidence="1">
    <location>
        <begin position="12"/>
        <end position="25"/>
    </location>
</feature>
<name>A0A6J4LV31_9ACTN</name>
<gene>
    <name evidence="2" type="ORF">AVDCRST_MAG16-1805</name>
</gene>
<reference evidence="2" key="1">
    <citation type="submission" date="2020-02" db="EMBL/GenBank/DDBJ databases">
        <authorList>
            <person name="Meier V. D."/>
        </authorList>
    </citation>
    <scope>NUCLEOTIDE SEQUENCE</scope>
    <source>
        <strain evidence="2">AVDCRST_MAG16</strain>
    </source>
</reference>
<feature type="compositionally biased region" description="Gly residues" evidence="1">
    <location>
        <begin position="1"/>
        <end position="11"/>
    </location>
</feature>
<feature type="non-terminal residue" evidence="2">
    <location>
        <position position="1"/>
    </location>
</feature>
<proteinExistence type="predicted"/>
<feature type="non-terminal residue" evidence="2">
    <location>
        <position position="72"/>
    </location>
</feature>
<protein>
    <submittedName>
        <fullName evidence="2">Uncharacterized protein</fullName>
    </submittedName>
</protein>
<dbReference type="EMBL" id="CADCUE010000160">
    <property type="protein sequence ID" value="CAA9340752.1"/>
    <property type="molecule type" value="Genomic_DNA"/>
</dbReference>
<evidence type="ECO:0000313" key="2">
    <source>
        <dbReference type="EMBL" id="CAA9340752.1"/>
    </source>
</evidence>
<feature type="compositionally biased region" description="Basic residues" evidence="1">
    <location>
        <begin position="35"/>
        <end position="45"/>
    </location>
</feature>
<feature type="region of interest" description="Disordered" evidence="1">
    <location>
        <begin position="1"/>
        <end position="72"/>
    </location>
</feature>
<organism evidence="2">
    <name type="scientific">uncultured Frankineae bacterium</name>
    <dbReference type="NCBI Taxonomy" id="437475"/>
    <lineage>
        <taxon>Bacteria</taxon>
        <taxon>Bacillati</taxon>
        <taxon>Actinomycetota</taxon>
        <taxon>Actinomycetes</taxon>
        <taxon>Frankiales</taxon>
        <taxon>environmental samples</taxon>
    </lineage>
</organism>
<evidence type="ECO:0000256" key="1">
    <source>
        <dbReference type="SAM" id="MobiDB-lite"/>
    </source>
</evidence>